<dbReference type="STRING" id="1121477.SAMN02745223_03721"/>
<dbReference type="Proteomes" id="UP000184533">
    <property type="component" value="Unassembled WGS sequence"/>
</dbReference>
<evidence type="ECO:0008006" key="5">
    <source>
        <dbReference type="Google" id="ProtNLM"/>
    </source>
</evidence>
<dbReference type="Gene3D" id="1.10.10.660">
    <property type="entry name" value="conserved protein of unknown function from Enterococcus faecalis V583"/>
    <property type="match status" value="1"/>
</dbReference>
<dbReference type="Gene3D" id="3.90.1710.10">
    <property type="entry name" value="Enterococcus faecalis V583 domain"/>
    <property type="match status" value="1"/>
</dbReference>
<dbReference type="EMBL" id="LAJF01000041">
    <property type="protein sequence ID" value="KKB86104.1"/>
    <property type="molecule type" value="Genomic_DNA"/>
</dbReference>
<dbReference type="AlphaFoldDB" id="A0A0F5LVB1"/>
<proteinExistence type="predicted"/>
<accession>A0A0F5LVB1</accession>
<dbReference type="InterPro" id="IPR009499">
    <property type="entry name" value="AllG-like"/>
</dbReference>
<keyword evidence="3" id="KW-1185">Reference proteome</keyword>
<evidence type="ECO:0000313" key="2">
    <source>
        <dbReference type="EMBL" id="SHF85308.1"/>
    </source>
</evidence>
<reference evidence="2 4" key="2">
    <citation type="submission" date="2016-11" db="EMBL/GenBank/DDBJ databases">
        <authorList>
            <person name="Jaros S."/>
            <person name="Januszkiewicz K."/>
            <person name="Wedrychowicz H."/>
        </authorList>
    </citation>
    <scope>NUCLEOTIDE SEQUENCE [LARGE SCALE GENOMIC DNA]</scope>
    <source>
        <strain evidence="2 4">DSM 17137</strain>
    </source>
</reference>
<evidence type="ECO:0000313" key="4">
    <source>
        <dbReference type="Proteomes" id="UP000184533"/>
    </source>
</evidence>
<dbReference type="PATRIC" id="fig|1121477.3.peg.1927"/>
<evidence type="ECO:0000313" key="1">
    <source>
        <dbReference type="EMBL" id="KKB86104.1"/>
    </source>
</evidence>
<evidence type="ECO:0000313" key="3">
    <source>
        <dbReference type="Proteomes" id="UP000033608"/>
    </source>
</evidence>
<dbReference type="Proteomes" id="UP000033608">
    <property type="component" value="Unassembled WGS sequence"/>
</dbReference>
<reference evidence="1 3" key="1">
    <citation type="submission" date="2015-03" db="EMBL/GenBank/DDBJ databases">
        <authorList>
            <person name="Hassan Y.I."/>
            <person name="Lepp D."/>
            <person name="Zhou T."/>
        </authorList>
    </citation>
    <scope>NUCLEOTIDE SEQUENCE [LARGE SCALE GENOMIC DNA]</scope>
    <source>
        <strain evidence="1 3">DSM 17137</strain>
    </source>
</reference>
<organism evidence="1 3">
    <name type="scientific">Devosia limi DSM 17137</name>
    <dbReference type="NCBI Taxonomy" id="1121477"/>
    <lineage>
        <taxon>Bacteria</taxon>
        <taxon>Pseudomonadati</taxon>
        <taxon>Pseudomonadota</taxon>
        <taxon>Alphaproteobacteria</taxon>
        <taxon>Hyphomicrobiales</taxon>
        <taxon>Devosiaceae</taxon>
        <taxon>Devosia</taxon>
    </lineage>
</organism>
<name>A0A0F5LVB1_9HYPH</name>
<dbReference type="EMBL" id="FQVC01000015">
    <property type="protein sequence ID" value="SHF85308.1"/>
    <property type="molecule type" value="Genomic_DNA"/>
</dbReference>
<gene>
    <name evidence="2" type="ORF">SAMN02745223_03721</name>
    <name evidence="1" type="ORF">VW29_04280</name>
</gene>
<dbReference type="InterPro" id="IPR024033">
    <property type="entry name" value="OXTCase_su_AllG_h-dom"/>
</dbReference>
<dbReference type="Gene3D" id="3.90.1700.10">
    <property type="entry name" value="v583 domain like"/>
    <property type="match status" value="1"/>
</dbReference>
<sequence>MYHLSKSGSAGHASAECAIQAMESCEVLLDGVRRAGDVTDKIDRRRYLHAGPPLALADVPGPMRGALIGGLLFEGEAASVAEAEAIIDSGELEISPCHDAGALGAMAGVITPNMPVAVARTGETLTFSPLNEGVNGAVRYGSFDEATIARLRWMAGTMAPVLDDAIRSSEPINLVELVAEGLRRGDDCHNRLVATTAILLQRLTPALIRTAHAPDTAAEAASIIAGNGHFSLPFAIAMAKARTLAAANIPGCPIVTTMSGNGRDFGIRVSGLGDRWFLAPSPIGEPKLIAGARMEDVNPTMGDSMISETAGFGAFAMSASPAIMSFVGGTVAQGIEIVAEMRRICAGTSGRFLIPAEEHRGTPLGIDVHLVAESGVAPVINNGLCHRLPGKGRIGAGITRTPLEIFVAASAALRAEERA</sequence>
<dbReference type="Pfam" id="PF06545">
    <property type="entry name" value="AllG"/>
    <property type="match status" value="1"/>
</dbReference>
<protein>
    <recommendedName>
        <fullName evidence="5">DUF1116 domain-containing protein</fullName>
    </recommendedName>
</protein>